<evidence type="ECO:0000313" key="2">
    <source>
        <dbReference type="Proteomes" id="UP000053424"/>
    </source>
</evidence>
<dbReference type="HOGENOM" id="CLU_1835407_0_0_1"/>
<reference evidence="2" key="2">
    <citation type="submission" date="2015-01" db="EMBL/GenBank/DDBJ databases">
        <title>Evolutionary Origins and Diversification of the Mycorrhizal Mutualists.</title>
        <authorList>
            <consortium name="DOE Joint Genome Institute"/>
            <consortium name="Mycorrhizal Genomics Consortium"/>
            <person name="Kohler A."/>
            <person name="Kuo A."/>
            <person name="Nagy L.G."/>
            <person name="Floudas D."/>
            <person name="Copeland A."/>
            <person name="Barry K.W."/>
            <person name="Cichocki N."/>
            <person name="Veneault-Fourrey C."/>
            <person name="LaButti K."/>
            <person name="Lindquist E.A."/>
            <person name="Lipzen A."/>
            <person name="Lundell T."/>
            <person name="Morin E."/>
            <person name="Murat C."/>
            <person name="Riley R."/>
            <person name="Ohm R."/>
            <person name="Sun H."/>
            <person name="Tunlid A."/>
            <person name="Henrissat B."/>
            <person name="Grigoriev I.V."/>
            <person name="Hibbett D.S."/>
            <person name="Martin F."/>
        </authorList>
    </citation>
    <scope>NUCLEOTIDE SEQUENCE [LARGE SCALE GENOMIC DNA]</scope>
    <source>
        <strain evidence="2">h7</strain>
    </source>
</reference>
<dbReference type="Proteomes" id="UP000053424">
    <property type="component" value="Unassembled WGS sequence"/>
</dbReference>
<accession>A0A0C2Y4J2</accession>
<proteinExistence type="predicted"/>
<dbReference type="AlphaFoldDB" id="A0A0C2Y4J2"/>
<name>A0A0C2Y4J2_HEBCY</name>
<sequence>MAFISYSLCCHRLMLSASSRTELYSFESRFIIIHRTENHPEYRLRNSGKRSFPGLTYIYTNHRFSKSVERNVWGQGQWPIRSLEFLLCDGMLCDVYTGTTMCNRDELRIQSGLYTLCSIRIPSLLSSRSGSKRDFEEECE</sequence>
<dbReference type="EMBL" id="KN831810">
    <property type="protein sequence ID" value="KIM35982.1"/>
    <property type="molecule type" value="Genomic_DNA"/>
</dbReference>
<protein>
    <submittedName>
        <fullName evidence="1">Uncharacterized protein</fullName>
    </submittedName>
</protein>
<reference evidence="1 2" key="1">
    <citation type="submission" date="2014-04" db="EMBL/GenBank/DDBJ databases">
        <authorList>
            <consortium name="DOE Joint Genome Institute"/>
            <person name="Kuo A."/>
            <person name="Gay G."/>
            <person name="Dore J."/>
            <person name="Kohler A."/>
            <person name="Nagy L.G."/>
            <person name="Floudas D."/>
            <person name="Copeland A."/>
            <person name="Barry K.W."/>
            <person name="Cichocki N."/>
            <person name="Veneault-Fourrey C."/>
            <person name="LaButti K."/>
            <person name="Lindquist E.A."/>
            <person name="Lipzen A."/>
            <person name="Lundell T."/>
            <person name="Morin E."/>
            <person name="Murat C."/>
            <person name="Sun H."/>
            <person name="Tunlid A."/>
            <person name="Henrissat B."/>
            <person name="Grigoriev I.V."/>
            <person name="Hibbett D.S."/>
            <person name="Martin F."/>
            <person name="Nordberg H.P."/>
            <person name="Cantor M.N."/>
            <person name="Hua S.X."/>
        </authorList>
    </citation>
    <scope>NUCLEOTIDE SEQUENCE [LARGE SCALE GENOMIC DNA]</scope>
    <source>
        <strain evidence="2">h7</strain>
    </source>
</reference>
<evidence type="ECO:0000313" key="1">
    <source>
        <dbReference type="EMBL" id="KIM35982.1"/>
    </source>
</evidence>
<organism evidence="1 2">
    <name type="scientific">Hebeloma cylindrosporum</name>
    <dbReference type="NCBI Taxonomy" id="76867"/>
    <lineage>
        <taxon>Eukaryota</taxon>
        <taxon>Fungi</taxon>
        <taxon>Dikarya</taxon>
        <taxon>Basidiomycota</taxon>
        <taxon>Agaricomycotina</taxon>
        <taxon>Agaricomycetes</taxon>
        <taxon>Agaricomycetidae</taxon>
        <taxon>Agaricales</taxon>
        <taxon>Agaricineae</taxon>
        <taxon>Hymenogastraceae</taxon>
        <taxon>Hebeloma</taxon>
    </lineage>
</organism>
<gene>
    <name evidence="1" type="ORF">M413DRAFT_322950</name>
</gene>
<keyword evidence="2" id="KW-1185">Reference proteome</keyword>